<dbReference type="STRING" id="1353528.DT23_02040"/>
<dbReference type="Gene3D" id="6.10.280.50">
    <property type="match status" value="1"/>
</dbReference>
<dbReference type="InterPro" id="IPR007420">
    <property type="entry name" value="DUF465"/>
</dbReference>
<dbReference type="RefSeq" id="WP_038127562.1">
    <property type="nucleotide sequence ID" value="NZ_AUNB01000001.1"/>
</dbReference>
<evidence type="ECO:0000313" key="1">
    <source>
        <dbReference type="EMBL" id="KEO61778.1"/>
    </source>
</evidence>
<name>A0A074K210_9RHOB</name>
<gene>
    <name evidence="1" type="ORF">DT23_02040</name>
</gene>
<dbReference type="InterPro" id="IPR038444">
    <property type="entry name" value="DUF465_sf"/>
</dbReference>
<evidence type="ECO:0000313" key="2">
    <source>
        <dbReference type="Proteomes" id="UP000027471"/>
    </source>
</evidence>
<comment type="caution">
    <text evidence="1">The sequence shown here is derived from an EMBL/GenBank/DDBJ whole genome shotgun (WGS) entry which is preliminary data.</text>
</comment>
<dbReference type="AlphaFoldDB" id="A0A074K210"/>
<reference evidence="1 2" key="1">
    <citation type="journal article" date="2015" name="Antonie Van Leeuwenhoek">
        <title>Thioclava indica sp. nov., isolated from surface seawater of the Indian Ocean.</title>
        <authorList>
            <person name="Liu Y."/>
            <person name="Lai Q."/>
            <person name="Du J."/>
            <person name="Xu H."/>
            <person name="Jiang L."/>
            <person name="Shao Z."/>
        </authorList>
    </citation>
    <scope>NUCLEOTIDE SEQUENCE [LARGE SCALE GENOMIC DNA]</scope>
    <source>
        <strain evidence="1 2">DT23-4</strain>
    </source>
</reference>
<dbReference type="Pfam" id="PF04325">
    <property type="entry name" value="DUF465"/>
    <property type="match status" value="1"/>
</dbReference>
<sequence length="72" mass="8401">MNARIEMEHDEVLRVELEVLKREHRDLDEAIHALIGAVHSDQLRLVRLKKQKLALKDQIARIEDQLTPDIIA</sequence>
<proteinExistence type="predicted"/>
<accession>A0A074K210</accession>
<dbReference type="eggNOG" id="COG5481">
    <property type="taxonomic scope" value="Bacteria"/>
</dbReference>
<evidence type="ECO:0008006" key="3">
    <source>
        <dbReference type="Google" id="ProtNLM"/>
    </source>
</evidence>
<organism evidence="1 2">
    <name type="scientific">Thioclava indica</name>
    <dbReference type="NCBI Taxonomy" id="1353528"/>
    <lineage>
        <taxon>Bacteria</taxon>
        <taxon>Pseudomonadati</taxon>
        <taxon>Pseudomonadota</taxon>
        <taxon>Alphaproteobacteria</taxon>
        <taxon>Rhodobacterales</taxon>
        <taxon>Paracoccaceae</taxon>
        <taxon>Thioclava</taxon>
    </lineage>
</organism>
<keyword evidence="2" id="KW-1185">Reference proteome</keyword>
<protein>
    <recommendedName>
        <fullName evidence="3">DUF465 domain-containing protein</fullName>
    </recommendedName>
</protein>
<dbReference type="Proteomes" id="UP000027471">
    <property type="component" value="Unassembled WGS sequence"/>
</dbReference>
<dbReference type="EMBL" id="AUNB01000001">
    <property type="protein sequence ID" value="KEO61778.1"/>
    <property type="molecule type" value="Genomic_DNA"/>
</dbReference>
<dbReference type="OrthoDB" id="7869924at2"/>